<organism evidence="4 5">
    <name type="scientific">Heracleum sosnowskyi</name>
    <dbReference type="NCBI Taxonomy" id="360622"/>
    <lineage>
        <taxon>Eukaryota</taxon>
        <taxon>Viridiplantae</taxon>
        <taxon>Streptophyta</taxon>
        <taxon>Embryophyta</taxon>
        <taxon>Tracheophyta</taxon>
        <taxon>Spermatophyta</taxon>
        <taxon>Magnoliopsida</taxon>
        <taxon>eudicotyledons</taxon>
        <taxon>Gunneridae</taxon>
        <taxon>Pentapetalae</taxon>
        <taxon>asterids</taxon>
        <taxon>campanulids</taxon>
        <taxon>Apiales</taxon>
        <taxon>Apiaceae</taxon>
        <taxon>Apioideae</taxon>
        <taxon>apioid superclade</taxon>
        <taxon>Tordylieae</taxon>
        <taxon>Tordyliinae</taxon>
        <taxon>Heracleum</taxon>
    </lineage>
</organism>
<reference evidence="4" key="2">
    <citation type="submission" date="2023-05" db="EMBL/GenBank/DDBJ databases">
        <authorList>
            <person name="Schelkunov M.I."/>
        </authorList>
    </citation>
    <scope>NUCLEOTIDE SEQUENCE</scope>
    <source>
        <strain evidence="4">Hsosn_3</strain>
        <tissue evidence="4">Leaf</tissue>
    </source>
</reference>
<gene>
    <name evidence="4" type="ORF">POM88_015364</name>
</gene>
<dbReference type="GO" id="GO:0016829">
    <property type="term" value="F:lyase activity"/>
    <property type="evidence" value="ECO:0007669"/>
    <property type="project" value="UniProtKB-KW"/>
</dbReference>
<keyword evidence="2" id="KW-1133">Transmembrane helix</keyword>
<name>A0AAD8IKG6_9APIA</name>
<dbReference type="Gene3D" id="2.160.20.10">
    <property type="entry name" value="Single-stranded right-handed beta-helix, Pectin lyase-like"/>
    <property type="match status" value="1"/>
</dbReference>
<dbReference type="Proteomes" id="UP001237642">
    <property type="component" value="Unassembled WGS sequence"/>
</dbReference>
<dbReference type="AlphaFoldDB" id="A0AAD8IKG6"/>
<evidence type="ECO:0000256" key="2">
    <source>
        <dbReference type="SAM" id="Phobius"/>
    </source>
</evidence>
<dbReference type="InterPro" id="IPR011050">
    <property type="entry name" value="Pectin_lyase_fold/virulence"/>
</dbReference>
<evidence type="ECO:0000313" key="5">
    <source>
        <dbReference type="Proteomes" id="UP001237642"/>
    </source>
</evidence>
<dbReference type="PANTHER" id="PTHR10774:SF188">
    <property type="entry name" value="SYNAPTOTAGMIN-2"/>
    <property type="match status" value="1"/>
</dbReference>
<keyword evidence="5" id="KW-1185">Reference proteome</keyword>
<comment type="caution">
    <text evidence="4">The sequence shown here is derived from an EMBL/GenBank/DDBJ whole genome shotgun (WGS) entry which is preliminary data.</text>
</comment>
<dbReference type="PANTHER" id="PTHR10774">
    <property type="entry name" value="EXTENDED SYNAPTOTAGMIN-RELATED"/>
    <property type="match status" value="1"/>
</dbReference>
<keyword evidence="2" id="KW-0812">Transmembrane</keyword>
<reference evidence="4" key="1">
    <citation type="submission" date="2023-02" db="EMBL/GenBank/DDBJ databases">
        <title>Genome of toxic invasive species Heracleum sosnowskyi carries increased number of genes despite the absence of recent whole-genome duplications.</title>
        <authorList>
            <person name="Schelkunov M."/>
            <person name="Shtratnikova V."/>
            <person name="Makarenko M."/>
            <person name="Klepikova A."/>
            <person name="Omelchenko D."/>
            <person name="Novikova G."/>
            <person name="Obukhova E."/>
            <person name="Bogdanov V."/>
            <person name="Penin A."/>
            <person name="Logacheva M."/>
        </authorList>
    </citation>
    <scope>NUCLEOTIDE SEQUENCE</scope>
    <source>
        <strain evidence="4">Hsosn_3</strain>
        <tissue evidence="4">Leaf</tissue>
    </source>
</reference>
<proteinExistence type="predicted"/>
<dbReference type="GO" id="GO:0008289">
    <property type="term" value="F:lipid binding"/>
    <property type="evidence" value="ECO:0007669"/>
    <property type="project" value="InterPro"/>
</dbReference>
<dbReference type="EMBL" id="JAUIZM010000004">
    <property type="protein sequence ID" value="KAK1387186.1"/>
    <property type="molecule type" value="Genomic_DNA"/>
</dbReference>
<protein>
    <recommendedName>
        <fullName evidence="3">Pectate lyase domain-containing protein</fullName>
    </recommendedName>
</protein>
<accession>A0AAD8IKG6</accession>
<dbReference type="SUPFAM" id="SSF51126">
    <property type="entry name" value="Pectin lyase-like"/>
    <property type="match status" value="1"/>
</dbReference>
<dbReference type="InterPro" id="IPR045050">
    <property type="entry name" value="Synaptotagmin_plant"/>
</dbReference>
<evidence type="ECO:0000256" key="1">
    <source>
        <dbReference type="ARBA" id="ARBA00023239"/>
    </source>
</evidence>
<keyword evidence="1" id="KW-0456">Lyase</keyword>
<sequence>MDPHIRPLVEQDSKSLQRLLPEIPLWVKNPDYDRVDWLNKFLEHMWPYLDKAICKTAKNIAKPIIAEQIPKYKIESVEGPCNSVDSLFLKNPTKNLDNYISIRLEVFPSGKVRFNRTGISTLGFVFSNQDYKPNKTFGPYYFIADNYGLFASDLTKKTSKSSSTGIAIGAAAGGSVVMLLLLLAGFYAFRQKRRAARATQQSNAFDANANCEHVILLGHSDSYTRDKVMQVTIAYNHFGEGLIQRMPRKCYATGGSANPTINSQGNRYLAPNNPFAKEARKGHYIILLDYGNKDD</sequence>
<dbReference type="InterPro" id="IPR002022">
    <property type="entry name" value="Pec_lyase"/>
</dbReference>
<dbReference type="GO" id="GO:0005783">
    <property type="term" value="C:endoplasmic reticulum"/>
    <property type="evidence" value="ECO:0007669"/>
    <property type="project" value="TreeGrafter"/>
</dbReference>
<evidence type="ECO:0000313" key="4">
    <source>
        <dbReference type="EMBL" id="KAK1387186.1"/>
    </source>
</evidence>
<dbReference type="InterPro" id="IPR012334">
    <property type="entry name" value="Pectin_lyas_fold"/>
</dbReference>
<dbReference type="SMART" id="SM00656">
    <property type="entry name" value="Amb_all"/>
    <property type="match status" value="1"/>
</dbReference>
<keyword evidence="2" id="KW-0472">Membrane</keyword>
<evidence type="ECO:0000259" key="3">
    <source>
        <dbReference type="SMART" id="SM00656"/>
    </source>
</evidence>
<feature type="transmembrane region" description="Helical" evidence="2">
    <location>
        <begin position="166"/>
        <end position="189"/>
    </location>
</feature>
<feature type="domain" description="Pectate lyase" evidence="3">
    <location>
        <begin position="109"/>
        <end position="274"/>
    </location>
</feature>